<gene>
    <name evidence="1" type="primary">jg7610</name>
    <name evidence="1" type="ORF">PAEG_LOCUS13363</name>
</gene>
<evidence type="ECO:0000313" key="2">
    <source>
        <dbReference type="Proteomes" id="UP000838756"/>
    </source>
</evidence>
<evidence type="ECO:0000313" key="1">
    <source>
        <dbReference type="EMBL" id="CAH2235752.1"/>
    </source>
</evidence>
<dbReference type="AlphaFoldDB" id="A0A8S4RJ39"/>
<sequence>MGWPVERVKFASALSAFIKFQNGLQQKPMEGVYPLEVEISPGRPEREIATFERVKFASALSAFIKFQNGLQQKPMEGVYPLEVEISPGRPEREIATC</sequence>
<protein>
    <submittedName>
        <fullName evidence="1">Jg7610 protein</fullName>
    </submittedName>
</protein>
<proteinExistence type="predicted"/>
<reference evidence="1" key="1">
    <citation type="submission" date="2022-03" db="EMBL/GenBank/DDBJ databases">
        <authorList>
            <person name="Lindestad O."/>
        </authorList>
    </citation>
    <scope>NUCLEOTIDE SEQUENCE</scope>
</reference>
<accession>A0A8S4RJ39</accession>
<dbReference type="EMBL" id="CAKXAJ010025157">
    <property type="protein sequence ID" value="CAH2235752.1"/>
    <property type="molecule type" value="Genomic_DNA"/>
</dbReference>
<organism evidence="1 2">
    <name type="scientific">Pararge aegeria aegeria</name>
    <dbReference type="NCBI Taxonomy" id="348720"/>
    <lineage>
        <taxon>Eukaryota</taxon>
        <taxon>Metazoa</taxon>
        <taxon>Ecdysozoa</taxon>
        <taxon>Arthropoda</taxon>
        <taxon>Hexapoda</taxon>
        <taxon>Insecta</taxon>
        <taxon>Pterygota</taxon>
        <taxon>Neoptera</taxon>
        <taxon>Endopterygota</taxon>
        <taxon>Lepidoptera</taxon>
        <taxon>Glossata</taxon>
        <taxon>Ditrysia</taxon>
        <taxon>Papilionoidea</taxon>
        <taxon>Nymphalidae</taxon>
        <taxon>Satyrinae</taxon>
        <taxon>Satyrini</taxon>
        <taxon>Parargina</taxon>
        <taxon>Pararge</taxon>
    </lineage>
</organism>
<name>A0A8S4RJ39_9NEOP</name>
<comment type="caution">
    <text evidence="1">The sequence shown here is derived from an EMBL/GenBank/DDBJ whole genome shotgun (WGS) entry which is preliminary data.</text>
</comment>
<dbReference type="Proteomes" id="UP000838756">
    <property type="component" value="Unassembled WGS sequence"/>
</dbReference>
<keyword evidence="2" id="KW-1185">Reference proteome</keyword>